<reference evidence="4" key="1">
    <citation type="journal article" date="2019" name="Int. J. Syst. Evol. Microbiol.">
        <title>The Global Catalogue of Microorganisms (GCM) 10K type strain sequencing project: providing services to taxonomists for standard genome sequencing and annotation.</title>
        <authorList>
            <consortium name="The Broad Institute Genomics Platform"/>
            <consortium name="The Broad Institute Genome Sequencing Center for Infectious Disease"/>
            <person name="Wu L."/>
            <person name="Ma J."/>
        </authorList>
    </citation>
    <scope>NUCLEOTIDE SEQUENCE [LARGE SCALE GENOMIC DNA]</scope>
    <source>
        <strain evidence="4">KCTC 52168</strain>
    </source>
</reference>
<evidence type="ECO:0000313" key="3">
    <source>
        <dbReference type="EMBL" id="MFC3146636.1"/>
    </source>
</evidence>
<protein>
    <submittedName>
        <fullName evidence="3">Alpha-E domain-containing protein</fullName>
    </submittedName>
</protein>
<keyword evidence="4" id="KW-1185">Reference proteome</keyword>
<dbReference type="Proteomes" id="UP001595556">
    <property type="component" value="Unassembled WGS sequence"/>
</dbReference>
<evidence type="ECO:0000256" key="1">
    <source>
        <dbReference type="SAM" id="MobiDB-lite"/>
    </source>
</evidence>
<name>A0ABV7H4V8_9BURK</name>
<sequence>MLSRTTDHLFWMARYTERADAACGGAMLTLRGAQSEAAPAASRDQNMPDAKRTGSQPAAA</sequence>
<feature type="domain" description="DUF403" evidence="2">
    <location>
        <begin position="1"/>
        <end position="22"/>
    </location>
</feature>
<dbReference type="EMBL" id="JBHRTI010000003">
    <property type="protein sequence ID" value="MFC3146636.1"/>
    <property type="molecule type" value="Genomic_DNA"/>
</dbReference>
<organism evidence="3 4">
    <name type="scientific">Piscinibacterium candidicorallinum</name>
    <dbReference type="NCBI Taxonomy" id="1793872"/>
    <lineage>
        <taxon>Bacteria</taxon>
        <taxon>Pseudomonadati</taxon>
        <taxon>Pseudomonadota</taxon>
        <taxon>Betaproteobacteria</taxon>
        <taxon>Burkholderiales</taxon>
        <taxon>Piscinibacterium</taxon>
    </lineage>
</organism>
<feature type="region of interest" description="Disordered" evidence="1">
    <location>
        <begin position="32"/>
        <end position="60"/>
    </location>
</feature>
<evidence type="ECO:0000259" key="2">
    <source>
        <dbReference type="Pfam" id="PF04168"/>
    </source>
</evidence>
<proteinExistence type="predicted"/>
<accession>A0ABV7H4V8</accession>
<gene>
    <name evidence="3" type="ORF">ACFOEN_03155</name>
</gene>
<dbReference type="InterPro" id="IPR007296">
    <property type="entry name" value="DUF403"/>
</dbReference>
<comment type="caution">
    <text evidence="3">The sequence shown here is derived from an EMBL/GenBank/DDBJ whole genome shotgun (WGS) entry which is preliminary data.</text>
</comment>
<evidence type="ECO:0000313" key="4">
    <source>
        <dbReference type="Proteomes" id="UP001595556"/>
    </source>
</evidence>
<dbReference type="Pfam" id="PF04168">
    <property type="entry name" value="Alpha-E"/>
    <property type="match status" value="1"/>
</dbReference>
<dbReference type="RefSeq" id="WP_377301007.1">
    <property type="nucleotide sequence ID" value="NZ_CP180191.1"/>
</dbReference>